<keyword evidence="3" id="KW-0963">Cytoplasm</keyword>
<dbReference type="Pfam" id="PF00313">
    <property type="entry name" value="CSD"/>
    <property type="match status" value="1"/>
</dbReference>
<sequence length="94" mass="10028">MPTGTVKWFNNAKGYGFILPDEGGEDLFVHYSSIQMDGYKTLKAGQEVSFDVIQGDKGKHATNIQVPGGNKPRANTVASGETSPGETTKLEAVP</sequence>
<dbReference type="GO" id="GO:0003677">
    <property type="term" value="F:DNA binding"/>
    <property type="evidence" value="ECO:0007669"/>
    <property type="project" value="UniProtKB-KW"/>
</dbReference>
<reference evidence="8 9" key="1">
    <citation type="submission" date="2019-06" db="EMBL/GenBank/DDBJ databases">
        <title>Whole genome sequence for Cellvibrionaceae sp. R142.</title>
        <authorList>
            <person name="Wang G."/>
        </authorList>
    </citation>
    <scope>NUCLEOTIDE SEQUENCE [LARGE SCALE GENOMIC DNA]</scope>
    <source>
        <strain evidence="8 9">R142</strain>
    </source>
</reference>
<dbReference type="PRINTS" id="PR00050">
    <property type="entry name" value="COLDSHOCK"/>
</dbReference>
<evidence type="ECO:0000256" key="2">
    <source>
        <dbReference type="ARBA" id="ARBA00022318"/>
    </source>
</evidence>
<evidence type="ECO:0000256" key="3">
    <source>
        <dbReference type="ARBA" id="ARBA00022490"/>
    </source>
</evidence>
<dbReference type="PANTHER" id="PTHR46565:SF20">
    <property type="entry name" value="COLD SHOCK DOMAIN-CONTAINING PROTEIN 4"/>
    <property type="match status" value="1"/>
</dbReference>
<dbReference type="Proteomes" id="UP000319732">
    <property type="component" value="Unassembled WGS sequence"/>
</dbReference>
<keyword evidence="9" id="KW-1185">Reference proteome</keyword>
<dbReference type="Gene3D" id="2.40.50.140">
    <property type="entry name" value="Nucleic acid-binding proteins"/>
    <property type="match status" value="1"/>
</dbReference>
<evidence type="ECO:0000256" key="1">
    <source>
        <dbReference type="ARBA" id="ARBA00004496"/>
    </source>
</evidence>
<dbReference type="PROSITE" id="PS51857">
    <property type="entry name" value="CSD_2"/>
    <property type="match status" value="1"/>
</dbReference>
<dbReference type="NCBIfam" id="TIGR02381">
    <property type="entry name" value="cspD"/>
    <property type="match status" value="1"/>
</dbReference>
<evidence type="ECO:0000259" key="7">
    <source>
        <dbReference type="PROSITE" id="PS51857"/>
    </source>
</evidence>
<evidence type="ECO:0000313" key="8">
    <source>
        <dbReference type="EMBL" id="TQV73542.1"/>
    </source>
</evidence>
<protein>
    <recommendedName>
        <fullName evidence="2">Cold shock-like protein CspD</fullName>
    </recommendedName>
</protein>
<feature type="region of interest" description="Disordered" evidence="6">
    <location>
        <begin position="60"/>
        <end position="94"/>
    </location>
</feature>
<dbReference type="RefSeq" id="WP_142905671.1">
    <property type="nucleotide sequence ID" value="NZ_ML660097.1"/>
</dbReference>
<dbReference type="InterPro" id="IPR019844">
    <property type="entry name" value="CSD_CS"/>
</dbReference>
<dbReference type="CDD" id="cd04458">
    <property type="entry name" value="CSP_CDS"/>
    <property type="match status" value="1"/>
</dbReference>
<comment type="caution">
    <text evidence="8">The sequence shown here is derived from an EMBL/GenBank/DDBJ whole genome shotgun (WGS) entry which is preliminary data.</text>
</comment>
<proteinExistence type="predicted"/>
<feature type="compositionally biased region" description="Polar residues" evidence="6">
    <location>
        <begin position="76"/>
        <end position="86"/>
    </location>
</feature>
<organism evidence="8 9">
    <name type="scientific">Exilibacterium tricleocarpae</name>
    <dbReference type="NCBI Taxonomy" id="2591008"/>
    <lineage>
        <taxon>Bacteria</taxon>
        <taxon>Pseudomonadati</taxon>
        <taxon>Pseudomonadota</taxon>
        <taxon>Gammaproteobacteria</taxon>
        <taxon>Cellvibrionales</taxon>
        <taxon>Cellvibrionaceae</taxon>
        <taxon>Exilibacterium</taxon>
    </lineage>
</organism>
<dbReference type="SMART" id="SM00357">
    <property type="entry name" value="CSP"/>
    <property type="match status" value="1"/>
</dbReference>
<evidence type="ECO:0000313" key="9">
    <source>
        <dbReference type="Proteomes" id="UP000319732"/>
    </source>
</evidence>
<evidence type="ECO:0000256" key="6">
    <source>
        <dbReference type="SAM" id="MobiDB-lite"/>
    </source>
</evidence>
<keyword evidence="4" id="KW-0238">DNA-binding</keyword>
<dbReference type="EMBL" id="VHSG01000018">
    <property type="protein sequence ID" value="TQV73542.1"/>
    <property type="molecule type" value="Genomic_DNA"/>
</dbReference>
<feature type="domain" description="CSD" evidence="7">
    <location>
        <begin position="1"/>
        <end position="66"/>
    </location>
</feature>
<name>A0A545T8J4_9GAMM</name>
<accession>A0A545T8J4</accession>
<comment type="subcellular location">
    <subcellularLocation>
        <location evidence="1 5">Cytoplasm</location>
    </subcellularLocation>
</comment>
<dbReference type="PANTHER" id="PTHR46565">
    <property type="entry name" value="COLD SHOCK DOMAIN PROTEIN 2"/>
    <property type="match status" value="1"/>
</dbReference>
<dbReference type="PROSITE" id="PS00352">
    <property type="entry name" value="CSD_1"/>
    <property type="match status" value="1"/>
</dbReference>
<dbReference type="AlphaFoldDB" id="A0A545T8J4"/>
<dbReference type="SUPFAM" id="SSF50249">
    <property type="entry name" value="Nucleic acid-binding proteins"/>
    <property type="match status" value="1"/>
</dbReference>
<evidence type="ECO:0000256" key="4">
    <source>
        <dbReference type="ARBA" id="ARBA00023125"/>
    </source>
</evidence>
<dbReference type="InterPro" id="IPR011129">
    <property type="entry name" value="CSD"/>
</dbReference>
<dbReference type="InterPro" id="IPR012751">
    <property type="entry name" value="CspD"/>
</dbReference>
<gene>
    <name evidence="8" type="primary">cspD</name>
    <name evidence="8" type="ORF">FKG94_17765</name>
</gene>
<dbReference type="GO" id="GO:0006355">
    <property type="term" value="P:regulation of DNA-templated transcription"/>
    <property type="evidence" value="ECO:0007669"/>
    <property type="project" value="InterPro"/>
</dbReference>
<evidence type="ECO:0000256" key="5">
    <source>
        <dbReference type="RuleBase" id="RU000408"/>
    </source>
</evidence>
<dbReference type="InterPro" id="IPR012340">
    <property type="entry name" value="NA-bd_OB-fold"/>
</dbReference>
<dbReference type="GO" id="GO:0005829">
    <property type="term" value="C:cytosol"/>
    <property type="evidence" value="ECO:0007669"/>
    <property type="project" value="UniProtKB-ARBA"/>
</dbReference>
<dbReference type="InterPro" id="IPR002059">
    <property type="entry name" value="CSP_DNA-bd"/>
</dbReference>
<dbReference type="OrthoDB" id="9810590at2"/>
<dbReference type="FunFam" id="2.40.50.140:FF:000006">
    <property type="entry name" value="Cold shock protein CspC"/>
    <property type="match status" value="1"/>
</dbReference>